<gene>
    <name evidence="2" type="ORF">GCM10011503_25890</name>
</gene>
<feature type="coiled-coil region" evidence="1">
    <location>
        <begin position="20"/>
        <end position="47"/>
    </location>
</feature>
<keyword evidence="1" id="KW-0175">Coiled coil</keyword>
<name>A0ABQ1JSW2_9PROT</name>
<comment type="caution">
    <text evidence="2">The sequence shown here is derived from an EMBL/GenBank/DDBJ whole genome shotgun (WGS) entry which is preliminary data.</text>
</comment>
<evidence type="ECO:0000313" key="3">
    <source>
        <dbReference type="Proteomes" id="UP000628854"/>
    </source>
</evidence>
<evidence type="ECO:0000256" key="1">
    <source>
        <dbReference type="SAM" id="Coils"/>
    </source>
</evidence>
<protein>
    <submittedName>
        <fullName evidence="2">Uncharacterized protein</fullName>
    </submittedName>
</protein>
<keyword evidence="3" id="KW-1185">Reference proteome</keyword>
<dbReference type="Gene3D" id="1.10.287.1700">
    <property type="match status" value="1"/>
</dbReference>
<dbReference type="Proteomes" id="UP000628854">
    <property type="component" value="Unassembled WGS sequence"/>
</dbReference>
<accession>A0ABQ1JSW2</accession>
<organism evidence="2 3">
    <name type="scientific">Henriciella pelagia</name>
    <dbReference type="NCBI Taxonomy" id="1977912"/>
    <lineage>
        <taxon>Bacteria</taxon>
        <taxon>Pseudomonadati</taxon>
        <taxon>Pseudomonadota</taxon>
        <taxon>Alphaproteobacteria</taxon>
        <taxon>Hyphomonadales</taxon>
        <taxon>Hyphomonadaceae</taxon>
        <taxon>Henriciella</taxon>
    </lineage>
</organism>
<sequence>MAAMKPRTAHTLTRLVALRRQNAEQALGQARISLDEEKAKLAALQAELRSAAPDCEQDYAALSLSDRFGNSTRLLGQIEAQKSVVALCEETLAIRRKHLKRAFGSEQSLKDIVSSRK</sequence>
<dbReference type="InterPro" id="IPR053716">
    <property type="entry name" value="Flag_assembly_chemotaxis_eff"/>
</dbReference>
<reference evidence="3" key="1">
    <citation type="journal article" date="2019" name="Int. J. Syst. Evol. Microbiol.">
        <title>The Global Catalogue of Microorganisms (GCM) 10K type strain sequencing project: providing services to taxonomists for standard genome sequencing and annotation.</title>
        <authorList>
            <consortium name="The Broad Institute Genomics Platform"/>
            <consortium name="The Broad Institute Genome Sequencing Center for Infectious Disease"/>
            <person name="Wu L."/>
            <person name="Ma J."/>
        </authorList>
    </citation>
    <scope>NUCLEOTIDE SEQUENCE [LARGE SCALE GENOMIC DNA]</scope>
    <source>
        <strain evidence="3">CGMCC 1.15928</strain>
    </source>
</reference>
<evidence type="ECO:0000313" key="2">
    <source>
        <dbReference type="EMBL" id="GGB75955.1"/>
    </source>
</evidence>
<proteinExistence type="predicted"/>
<dbReference type="EMBL" id="BMKF01000002">
    <property type="protein sequence ID" value="GGB75955.1"/>
    <property type="molecule type" value="Genomic_DNA"/>
</dbReference>